<dbReference type="Proteomes" id="UP000231431">
    <property type="component" value="Segment"/>
</dbReference>
<accession>A0A291I9Z7</accession>
<dbReference type="RefSeq" id="YP_010012926.1">
    <property type="nucleotide sequence ID" value="NC_053507.1"/>
</dbReference>
<dbReference type="KEGG" id="vg:63209475"/>
<evidence type="ECO:0000313" key="2">
    <source>
        <dbReference type="Proteomes" id="UP000231431"/>
    </source>
</evidence>
<keyword evidence="2" id="KW-1185">Reference proteome</keyword>
<dbReference type="GeneID" id="63209475"/>
<reference evidence="1 2" key="1">
    <citation type="submission" date="2017-06" db="EMBL/GenBank/DDBJ databases">
        <authorList>
            <person name="Herren C.D."/>
            <person name="Smith-Caldas M."/>
            <person name="Curl A.K."/>
            <person name="Carbajal J.A."/>
            <person name="Thornton M."/>
            <person name="Klein S."/>
            <person name="Atkinson C.A."/>
            <person name="Brown D."/>
            <person name="Clarkston C."/>
            <person name="Cox V.G."/>
            <person name="Helms T.L."/>
            <person name="Johnson B.M."/>
            <person name="Mosqueda S.M."/>
            <person name="Nichols J.M."/>
            <person name="Rafter T.E."/>
            <person name="Smith J.L."/>
            <person name="Snow J.A."/>
            <person name="Trosper K.M."/>
            <person name="Waner K.N."/>
            <person name="Zych M.G."/>
            <person name="Anderson M.S."/>
            <person name="Chang A.W."/>
            <person name="Martinez A.C."/>
            <person name="Vars S.J."/>
            <person name="Wagner K.E."/>
            <person name="Wiebe P.L."/>
            <person name="Williams T."/>
            <person name="Yanez C.P."/>
            <person name="Stoner T.H."/>
            <person name="Garlena R.A."/>
            <person name="Russell D.A."/>
            <person name="Pope W.H."/>
            <person name="Jacobs-Sera D."/>
            <person name="Hatfull G.F."/>
        </authorList>
    </citation>
    <scope>NUCLEOTIDE SEQUENCE [LARGE SCALE GENOMIC DNA]</scope>
</reference>
<organism evidence="1 2">
    <name type="scientific">Mycobacterium phage Finemlucis</name>
    <dbReference type="NCBI Taxonomy" id="2015844"/>
    <lineage>
        <taxon>Viruses</taxon>
        <taxon>Duplodnaviria</taxon>
        <taxon>Heunggongvirae</taxon>
        <taxon>Uroviricota</taxon>
        <taxon>Caudoviricetes</taxon>
        <taxon>Vilmaviridae</taxon>
        <taxon>Lclasvirinae</taxon>
        <taxon>Faithunavirus</taxon>
        <taxon>Faithunavirus finemlucis</taxon>
    </lineage>
</organism>
<evidence type="ECO:0000313" key="1">
    <source>
        <dbReference type="EMBL" id="ATG86499.1"/>
    </source>
</evidence>
<name>A0A291I9Z7_9CAUD</name>
<proteinExistence type="predicted"/>
<dbReference type="EMBL" id="MF185728">
    <property type="protein sequence ID" value="ATG86499.1"/>
    <property type="molecule type" value="Genomic_DNA"/>
</dbReference>
<protein>
    <submittedName>
        <fullName evidence="1">Uncharacterized protein</fullName>
    </submittedName>
</protein>
<sequence>MKKFFEGFDHRKVLKLIDRILWGVEGRWVK</sequence>
<gene>
    <name evidence="1" type="primary">88</name>
    <name evidence="1" type="ORF">SEA_FINEMLUCIS_88</name>
</gene>